<dbReference type="Proteomes" id="UP001303046">
    <property type="component" value="Unassembled WGS sequence"/>
</dbReference>
<organism evidence="1 2">
    <name type="scientific">Necator americanus</name>
    <name type="common">Human hookworm</name>
    <dbReference type="NCBI Taxonomy" id="51031"/>
    <lineage>
        <taxon>Eukaryota</taxon>
        <taxon>Metazoa</taxon>
        <taxon>Ecdysozoa</taxon>
        <taxon>Nematoda</taxon>
        <taxon>Chromadorea</taxon>
        <taxon>Rhabditida</taxon>
        <taxon>Rhabditina</taxon>
        <taxon>Rhabditomorpha</taxon>
        <taxon>Strongyloidea</taxon>
        <taxon>Ancylostomatidae</taxon>
        <taxon>Bunostominae</taxon>
        <taxon>Necator</taxon>
    </lineage>
</organism>
<keyword evidence="2" id="KW-1185">Reference proteome</keyword>
<proteinExistence type="predicted"/>
<protein>
    <submittedName>
        <fullName evidence="1">Uncharacterized protein</fullName>
    </submittedName>
</protein>
<gene>
    <name evidence="1" type="primary">Necator_chrI.g1160</name>
    <name evidence="1" type="ORF">RB195_005034</name>
</gene>
<evidence type="ECO:0000313" key="2">
    <source>
        <dbReference type="Proteomes" id="UP001303046"/>
    </source>
</evidence>
<dbReference type="EMBL" id="JAVFWL010000001">
    <property type="protein sequence ID" value="KAK6727088.1"/>
    <property type="molecule type" value="Genomic_DNA"/>
</dbReference>
<comment type="caution">
    <text evidence="1">The sequence shown here is derived from an EMBL/GenBank/DDBJ whole genome shotgun (WGS) entry which is preliminary data.</text>
</comment>
<accession>A0ABR1BP69</accession>
<evidence type="ECO:0000313" key="1">
    <source>
        <dbReference type="EMBL" id="KAK6727088.1"/>
    </source>
</evidence>
<reference evidence="1 2" key="1">
    <citation type="submission" date="2023-08" db="EMBL/GenBank/DDBJ databases">
        <title>A Necator americanus chromosomal reference genome.</title>
        <authorList>
            <person name="Ilik V."/>
            <person name="Petrzelkova K.J."/>
            <person name="Pardy F."/>
            <person name="Fuh T."/>
            <person name="Niatou-Singa F.S."/>
            <person name="Gouil Q."/>
            <person name="Baker L."/>
            <person name="Ritchie M.E."/>
            <person name="Jex A.R."/>
            <person name="Gazzola D."/>
            <person name="Li H."/>
            <person name="Toshio Fujiwara R."/>
            <person name="Zhan B."/>
            <person name="Aroian R.V."/>
            <person name="Pafco B."/>
            <person name="Schwarz E.M."/>
        </authorList>
    </citation>
    <scope>NUCLEOTIDE SEQUENCE [LARGE SCALE GENOMIC DNA]</scope>
    <source>
        <strain evidence="1 2">Aroian</strain>
        <tissue evidence="1">Whole animal</tissue>
    </source>
</reference>
<name>A0ABR1BP69_NECAM</name>
<sequence length="75" mass="7998">MARKCAANGGRELFHLTGYLLKFAIAQRLHPLVHTYIIAGDHATTTTSPSPIRNSRSSRASAAIDVPLGLARSAV</sequence>